<dbReference type="Pfam" id="PF04192">
    <property type="entry name" value="Utp21"/>
    <property type="match status" value="1"/>
</dbReference>
<keyword evidence="1 3" id="KW-0853">WD repeat</keyword>
<evidence type="ECO:0000259" key="5">
    <source>
        <dbReference type="Pfam" id="PF25171"/>
    </source>
</evidence>
<name>N6TDF3_DENPD</name>
<evidence type="ECO:0000256" key="2">
    <source>
        <dbReference type="ARBA" id="ARBA00022737"/>
    </source>
</evidence>
<dbReference type="GO" id="GO:0006364">
    <property type="term" value="P:rRNA processing"/>
    <property type="evidence" value="ECO:0007669"/>
    <property type="project" value="InterPro"/>
</dbReference>
<keyword evidence="8" id="KW-1185">Reference proteome</keyword>
<dbReference type="InterPro" id="IPR007319">
    <property type="entry name" value="WDR36/Utp21_C"/>
</dbReference>
<feature type="non-terminal residue" evidence="6">
    <location>
        <position position="1"/>
    </location>
</feature>
<dbReference type="FunFam" id="2.130.10.10:FF:000109">
    <property type="entry name" value="WD repeat domain 36"/>
    <property type="match status" value="1"/>
</dbReference>
<reference evidence="7" key="2">
    <citation type="submission" date="2024-08" db="UniProtKB">
        <authorList>
            <consortium name="EnsemblMetazoa"/>
        </authorList>
    </citation>
    <scope>IDENTIFICATION</scope>
</reference>
<dbReference type="Gene3D" id="2.130.10.10">
    <property type="entry name" value="YVTN repeat-like/Quinoprotein amine dehydrogenase"/>
    <property type="match status" value="2"/>
</dbReference>
<dbReference type="PROSITE" id="PS50082">
    <property type="entry name" value="WD_REPEATS_2"/>
    <property type="match status" value="3"/>
</dbReference>
<dbReference type="InterPro" id="IPR001680">
    <property type="entry name" value="WD40_rpt"/>
</dbReference>
<feature type="domain" description="WDR36/Utp21 C-terminal" evidence="4">
    <location>
        <begin position="688"/>
        <end position="891"/>
    </location>
</feature>
<feature type="domain" description="WDR36/Utp21 N-terminal" evidence="5">
    <location>
        <begin position="36"/>
        <end position="301"/>
    </location>
</feature>
<dbReference type="PROSITE" id="PS50294">
    <property type="entry name" value="WD_REPEATS_REGION"/>
    <property type="match status" value="1"/>
</dbReference>
<keyword evidence="2" id="KW-0677">Repeat</keyword>
<dbReference type="AlphaFoldDB" id="N6TDF3"/>
<dbReference type="GO" id="GO:0034388">
    <property type="term" value="C:Pwp2p-containing subcomplex of 90S preribosome"/>
    <property type="evidence" value="ECO:0007669"/>
    <property type="project" value="TreeGrafter"/>
</dbReference>
<evidence type="ECO:0000259" key="4">
    <source>
        <dbReference type="Pfam" id="PF04192"/>
    </source>
</evidence>
<dbReference type="Proteomes" id="UP000019118">
    <property type="component" value="Unassembled WGS sequence"/>
</dbReference>
<dbReference type="PANTHER" id="PTHR22840">
    <property type="entry name" value="WD REPEAT-CONTAINING PROTEIN 36"/>
    <property type="match status" value="1"/>
</dbReference>
<dbReference type="Pfam" id="PF25171">
    <property type="entry name" value="Beta-prop_WDR36-Utp21_1st"/>
    <property type="match status" value="1"/>
</dbReference>
<evidence type="ECO:0000256" key="3">
    <source>
        <dbReference type="PROSITE-ProRule" id="PRU00221"/>
    </source>
</evidence>
<dbReference type="Pfam" id="PF25168">
    <property type="entry name" value="Beta-prop_WDR36-Utp21_2nd"/>
    <property type="match status" value="1"/>
</dbReference>
<dbReference type="HOGENOM" id="CLU_002774_2_0_1"/>
<sequence>MAPSSKIFLPSRSLGYVSNHLPLRVRYIKARKEHLIVTCVGKSFHTYGITHFGLLSVSGLHSKDITCMTTDAFHVYTASGNTIYAWRRGTELKHTYRGHEHPIVLMLAFGVHLISIDESSHLKVWDIKGESLFLELTFDRNVFPVSVLMHPSTYLNKILLGSAKGTMQLWNLNQAKLIYSFEGWDAGISCIEQAPALDVVGVGLVNGRIIIHNLKFDETIMEFQQDWGMVTSLSFRSDGHPIMASGGISGHIVFWDLEARRVSSQLPSAHDGAVSGMVCLPNEPLMLTSSPDNTLKLWIFDMTDGGARLLRIREGHSASPNHIRFHGANGSNILSAASDSSLRIFNTRSEQFNKSLGKASYNRKSSKKRKRGIEDPLKMPPIVKFTSETTREKEWDNIAALHLGLPMVTSWSYDKKKMGDLKLLPERFHKKNLKNMWDVEATCLCLTQCGNFVIVGYNTGHVDRFNIQSGIWRGTYGDPKAHESSIRGVATDGLNQVTITGGSDGLLKFWRFKTKKDELLSQLNVEESVSFLRSHSENAMLAVGLDDFTISVVDIDTQRVVRKFAGHTGQLTDATFSPDSRWLITSSMDCSIRTWNIPSGLLVDQFATEAAPISIDMSPTGETLATAHVDYLGIFLWSNKTLFQKIALKALSPEEEPPLIEFPEIQTEYKEECLDVPETDDTEFISPDQISKDLITLSGLASSRWQNLLNIDLVKQRNKPKAPPKVPKAAPFFLPTVSTLSTFEFDLKNALPTEEGESKMLFPQDFTNFSAFGRKLDATRGSNDFCECMAHLKTLGPSMVDFEIKSLAPEGGGSVDLMLQFMKMIAEVLKSNRDFELAEAYMSVLLKSHGSFIAQTEVLGNFLLELKNRHMAAWVPLQEDLMYTICVLKHLTNV</sequence>
<dbReference type="SUPFAM" id="SSF50978">
    <property type="entry name" value="WD40 repeat-like"/>
    <property type="match status" value="2"/>
</dbReference>
<evidence type="ECO:0000256" key="1">
    <source>
        <dbReference type="ARBA" id="ARBA00022574"/>
    </source>
</evidence>
<dbReference type="OrthoDB" id="10250769at2759"/>
<dbReference type="InterPro" id="IPR015943">
    <property type="entry name" value="WD40/YVTN_repeat-like_dom_sf"/>
</dbReference>
<feature type="repeat" description="WD" evidence="3">
    <location>
        <begin position="479"/>
        <end position="520"/>
    </location>
</feature>
<accession>N6TDF3</accession>
<evidence type="ECO:0000313" key="7">
    <source>
        <dbReference type="EnsemblMetazoa" id="XP_019762354.1"/>
    </source>
</evidence>
<organism evidence="6">
    <name type="scientific">Dendroctonus ponderosae</name>
    <name type="common">Mountain pine beetle</name>
    <dbReference type="NCBI Taxonomy" id="77166"/>
    <lineage>
        <taxon>Eukaryota</taxon>
        <taxon>Metazoa</taxon>
        <taxon>Ecdysozoa</taxon>
        <taxon>Arthropoda</taxon>
        <taxon>Hexapoda</taxon>
        <taxon>Insecta</taxon>
        <taxon>Pterygota</taxon>
        <taxon>Neoptera</taxon>
        <taxon>Endopterygota</taxon>
        <taxon>Coleoptera</taxon>
        <taxon>Polyphaga</taxon>
        <taxon>Cucujiformia</taxon>
        <taxon>Curculionidae</taxon>
        <taxon>Scolytinae</taxon>
        <taxon>Dendroctonus</taxon>
    </lineage>
</organism>
<feature type="repeat" description="WD" evidence="3">
    <location>
        <begin position="564"/>
        <end position="605"/>
    </location>
</feature>
<dbReference type="PROSITE" id="PS00678">
    <property type="entry name" value="WD_REPEATS_1"/>
    <property type="match status" value="1"/>
</dbReference>
<evidence type="ECO:0000313" key="6">
    <source>
        <dbReference type="EMBL" id="ENN75768.1"/>
    </source>
</evidence>
<dbReference type="SMART" id="SM00320">
    <property type="entry name" value="WD40"/>
    <property type="match status" value="10"/>
</dbReference>
<dbReference type="GO" id="GO:0032040">
    <property type="term" value="C:small-subunit processome"/>
    <property type="evidence" value="ECO:0007669"/>
    <property type="project" value="InterPro"/>
</dbReference>
<reference evidence="6 8" key="1">
    <citation type="journal article" date="2013" name="Genome Biol.">
        <title>Draft genome of the mountain pine beetle, Dendroctonus ponderosae Hopkins, a major forest pest.</title>
        <authorList>
            <person name="Keeling C.I."/>
            <person name="Yuen M.M."/>
            <person name="Liao N.Y."/>
            <person name="Docking T.R."/>
            <person name="Chan S.K."/>
            <person name="Taylor G.A."/>
            <person name="Palmquist D.L."/>
            <person name="Jackman S.D."/>
            <person name="Nguyen A."/>
            <person name="Li M."/>
            <person name="Henderson H."/>
            <person name="Janes J.K."/>
            <person name="Zhao Y."/>
            <person name="Pandoh P."/>
            <person name="Moore R."/>
            <person name="Sperling F.A."/>
            <person name="Huber D.P."/>
            <person name="Birol I."/>
            <person name="Jones S.J."/>
            <person name="Bohlmann J."/>
        </authorList>
    </citation>
    <scope>NUCLEOTIDE SEQUENCE</scope>
</reference>
<dbReference type="InterPro" id="IPR059157">
    <property type="entry name" value="WDR36-Utp21_N"/>
</dbReference>
<protein>
    <submittedName>
        <fullName evidence="6 7">Uncharacterized protein</fullName>
    </submittedName>
</protein>
<feature type="repeat" description="WD" evidence="3">
    <location>
        <begin position="267"/>
        <end position="298"/>
    </location>
</feature>
<dbReference type="OMA" id="CIYAWRA"/>
<dbReference type="InterPro" id="IPR019775">
    <property type="entry name" value="WD40_repeat_CS"/>
</dbReference>
<dbReference type="EMBL" id="KB741002">
    <property type="protein sequence ID" value="ENN75768.1"/>
    <property type="molecule type" value="Genomic_DNA"/>
</dbReference>
<dbReference type="EnsemblMetazoa" id="XM_019906795.1">
    <property type="protein sequence ID" value="XP_019762354.1"/>
    <property type="gene ID" value="LOC109539186"/>
</dbReference>
<evidence type="ECO:0000313" key="8">
    <source>
        <dbReference type="Proteomes" id="UP000019118"/>
    </source>
</evidence>
<gene>
    <name evidence="7" type="primary">109539186</name>
    <name evidence="6" type="ORF">YQE_07726</name>
</gene>
<dbReference type="InterPro" id="IPR036322">
    <property type="entry name" value="WD40_repeat_dom_sf"/>
</dbReference>
<proteinExistence type="predicted"/>
<dbReference type="KEGG" id="dpa:109539186"/>
<dbReference type="PANTHER" id="PTHR22840:SF12">
    <property type="entry name" value="WD REPEAT-CONTAINING PROTEIN 36"/>
    <property type="match status" value="1"/>
</dbReference>